<dbReference type="SUPFAM" id="SSF48452">
    <property type="entry name" value="TPR-like"/>
    <property type="match status" value="1"/>
</dbReference>
<dbReference type="STRING" id="295108.HT99x_01509"/>
<dbReference type="Pfam" id="PF13432">
    <property type="entry name" value="TPR_16"/>
    <property type="match status" value="1"/>
</dbReference>
<keyword evidence="1" id="KW-0677">Repeat</keyword>
<evidence type="ECO:0000313" key="6">
    <source>
        <dbReference type="EMBL" id="MCS5710901.1"/>
    </source>
</evidence>
<evidence type="ECO:0000313" key="7">
    <source>
        <dbReference type="Proteomes" id="UP000051497"/>
    </source>
</evidence>
<dbReference type="InterPro" id="IPR011717">
    <property type="entry name" value="TPR-4"/>
</dbReference>
<dbReference type="PROSITE" id="PS50005">
    <property type="entry name" value="TPR"/>
    <property type="match status" value="6"/>
</dbReference>
<reference evidence="5" key="1">
    <citation type="submission" date="2015-09" db="EMBL/GenBank/DDBJ databases">
        <title>Draft Genome Sequences of Two Novel Amoeba-resistant Intranuclear Bacteria, Candidatus Berkiella cookevillensis and Candidatus Berkiella aquae.</title>
        <authorList>
            <person name="Mehari Y.T."/>
            <person name="Arivett B.A."/>
            <person name="Farone A.L."/>
            <person name="Gunderson J.H."/>
            <person name="Farone M.B."/>
        </authorList>
    </citation>
    <scope>NUCLEOTIDE SEQUENCE [LARGE SCALE GENOMIC DNA]</scope>
    <source>
        <strain evidence="5">HT99</strain>
    </source>
</reference>
<dbReference type="GO" id="GO:0008757">
    <property type="term" value="F:S-adenosylmethionine-dependent methyltransferase activity"/>
    <property type="evidence" value="ECO:0007669"/>
    <property type="project" value="InterPro"/>
</dbReference>
<evidence type="ECO:0000256" key="2">
    <source>
        <dbReference type="ARBA" id="ARBA00022803"/>
    </source>
</evidence>
<feature type="repeat" description="TPR" evidence="3">
    <location>
        <begin position="141"/>
        <end position="174"/>
    </location>
</feature>
<keyword evidence="2 3" id="KW-0802">TPR repeat</keyword>
<comment type="caution">
    <text evidence="5">The sequence shown here is derived from an EMBL/GenBank/DDBJ whole genome shotgun (WGS) entry which is preliminary data.</text>
</comment>
<reference evidence="6" key="2">
    <citation type="journal article" date="2016" name="Genome Announc.">
        <title>Draft Genome Sequences of Two Novel Amoeba-Resistant Intranuclear Bacteria, 'Candidatus Berkiella cookevillensis' and 'Candidatus Berkiella aquae'.</title>
        <authorList>
            <person name="Mehari Y.T."/>
            <person name="Arivett B.A."/>
            <person name="Farone A.L."/>
            <person name="Gunderson J.H."/>
            <person name="Farone M.B."/>
        </authorList>
    </citation>
    <scope>NUCLEOTIDE SEQUENCE</scope>
    <source>
        <strain evidence="6">HT99</strain>
    </source>
</reference>
<feature type="repeat" description="TPR" evidence="3">
    <location>
        <begin position="73"/>
        <end position="106"/>
    </location>
</feature>
<evidence type="ECO:0000259" key="4">
    <source>
        <dbReference type="Pfam" id="PF08241"/>
    </source>
</evidence>
<dbReference type="SUPFAM" id="SSF53335">
    <property type="entry name" value="S-adenosyl-L-methionine-dependent methyltransferases"/>
    <property type="match status" value="1"/>
</dbReference>
<gene>
    <name evidence="5" type="primary">yrrB</name>
    <name evidence="6" type="ORF">HT99x_005625</name>
    <name evidence="5" type="ORF">HT99x_01509</name>
</gene>
<feature type="domain" description="Methyltransferase type 11" evidence="4">
    <location>
        <begin position="344"/>
        <end position="436"/>
    </location>
</feature>
<dbReference type="EMBL" id="LKAJ02000001">
    <property type="protein sequence ID" value="MCS5710901.1"/>
    <property type="molecule type" value="Genomic_DNA"/>
</dbReference>
<dbReference type="Pfam" id="PF08241">
    <property type="entry name" value="Methyltransf_11"/>
    <property type="match status" value="1"/>
</dbReference>
<accession>A0A0Q9YKV8</accession>
<dbReference type="InterPro" id="IPR051685">
    <property type="entry name" value="Ycf3/AcsC/BcsC/TPR_MFPF"/>
</dbReference>
<evidence type="ECO:0000256" key="3">
    <source>
        <dbReference type="PROSITE-ProRule" id="PRU00339"/>
    </source>
</evidence>
<dbReference type="InterPro" id="IPR013216">
    <property type="entry name" value="Methyltransf_11"/>
</dbReference>
<protein>
    <submittedName>
        <fullName evidence="5">TPR repeat-containing protein YrrB</fullName>
    </submittedName>
    <submittedName>
        <fullName evidence="6">Tetratricopeptide repeat protein</fullName>
    </submittedName>
</protein>
<dbReference type="AlphaFoldDB" id="A0A0Q9YKV8"/>
<dbReference type="SMART" id="SM00028">
    <property type="entry name" value="TPR"/>
    <property type="match status" value="8"/>
</dbReference>
<dbReference type="OrthoDB" id="9809392at2"/>
<dbReference type="Pfam" id="PF00515">
    <property type="entry name" value="TPR_1"/>
    <property type="match status" value="1"/>
</dbReference>
<feature type="repeat" description="TPR" evidence="3">
    <location>
        <begin position="243"/>
        <end position="276"/>
    </location>
</feature>
<feature type="repeat" description="TPR" evidence="3">
    <location>
        <begin position="209"/>
        <end position="242"/>
    </location>
</feature>
<dbReference type="GO" id="GO:0042802">
    <property type="term" value="F:identical protein binding"/>
    <property type="evidence" value="ECO:0007669"/>
    <property type="project" value="InterPro"/>
</dbReference>
<dbReference type="InterPro" id="IPR019734">
    <property type="entry name" value="TPR_rpt"/>
</dbReference>
<dbReference type="Gene3D" id="1.25.40.10">
    <property type="entry name" value="Tetratricopeptide repeat domain"/>
    <property type="match status" value="2"/>
</dbReference>
<reference evidence="6" key="3">
    <citation type="submission" date="2021-06" db="EMBL/GenBank/DDBJ databases">
        <title>Genomic Description and Analysis of Intracellular Bacteria, Candidatus Berkiella cookevillensis and Candidatus Berkiella aquae.</title>
        <authorList>
            <person name="Kidane D.T."/>
            <person name="Mehari Y.T."/>
            <person name="Rice F.C."/>
            <person name="Arivett B.A."/>
            <person name="Farone A.L."/>
            <person name="Berk S.G."/>
            <person name="Farone M.B."/>
        </authorList>
    </citation>
    <scope>NUCLEOTIDE SEQUENCE</scope>
    <source>
        <strain evidence="6">HT99</strain>
    </source>
</reference>
<dbReference type="Pfam" id="PF14559">
    <property type="entry name" value="TPR_19"/>
    <property type="match status" value="1"/>
</dbReference>
<name>A0A0Q9YKV8_9GAMM</name>
<dbReference type="Pfam" id="PF13424">
    <property type="entry name" value="TPR_12"/>
    <property type="match status" value="1"/>
</dbReference>
<dbReference type="InterPro" id="IPR029063">
    <property type="entry name" value="SAM-dependent_MTases_sf"/>
</dbReference>
<dbReference type="Pfam" id="PF07721">
    <property type="entry name" value="TPR_4"/>
    <property type="match status" value="1"/>
</dbReference>
<dbReference type="CDD" id="cd02440">
    <property type="entry name" value="AdoMet_MTases"/>
    <property type="match status" value="1"/>
</dbReference>
<dbReference type="PANTHER" id="PTHR44943:SF8">
    <property type="entry name" value="TPR REPEAT-CONTAINING PROTEIN MJ0263"/>
    <property type="match status" value="1"/>
</dbReference>
<dbReference type="PANTHER" id="PTHR44943">
    <property type="entry name" value="CELLULOSE SYNTHASE OPERON PROTEIN C"/>
    <property type="match status" value="1"/>
</dbReference>
<keyword evidence="7" id="KW-1185">Reference proteome</keyword>
<dbReference type="InterPro" id="IPR011990">
    <property type="entry name" value="TPR-like_helical_dom_sf"/>
</dbReference>
<evidence type="ECO:0000256" key="1">
    <source>
        <dbReference type="ARBA" id="ARBA00022737"/>
    </source>
</evidence>
<evidence type="ECO:0000313" key="5">
    <source>
        <dbReference type="EMBL" id="KRG21333.1"/>
    </source>
</evidence>
<organism evidence="5">
    <name type="scientific">Candidatus Berkiella aquae</name>
    <dbReference type="NCBI Taxonomy" id="295108"/>
    <lineage>
        <taxon>Bacteria</taxon>
        <taxon>Pseudomonadati</taxon>
        <taxon>Pseudomonadota</taxon>
        <taxon>Gammaproteobacteria</taxon>
        <taxon>Candidatus Berkiellales</taxon>
        <taxon>Candidatus Berkiellaceae</taxon>
        <taxon>Candidatus Berkiella</taxon>
    </lineage>
</organism>
<dbReference type="Gene3D" id="3.40.50.150">
    <property type="entry name" value="Vaccinia Virus protein VP39"/>
    <property type="match status" value="1"/>
</dbReference>
<sequence>MDDSLKQQFEAALALQQQNKLEAAIPLLHSLLIQSPRDGDILHALGMAYAQNHDFEKARSYLEQAIQAAPKVAEFHNNIANVYKGMGQLSLAQRHYQEALRLKTPYPQAHNNLGALLYKLGKYDEAINHFQKAVRMAPFAVDTHYNLANAYIQQDRFLDAKAHYEEVLKLRPEHLGALHNLGITLCVLKQFAQAAPLLEQVISREPHNIDALYHLGVIASALNNGEEAKTYFSKVLELNPNHANSQHNLATVYLQLGEPALALSHFQAAFALEPNNQTAAHMIAALQGKTSPEGAPLPFTRALFDQYAYSYDQHVKNQLNYQVPTLLRQAMAPFINQRQSWDTLDLGCGSGLCAPLFADLATRLTGVDLSPNMLEVAKQRGAYNALYCEDALSFLQTQKASFDLIIAADVFVYFGSLSAVFNACQRALKESGYFCFSIETLEDDNKEDYQLRHTGRYAHRRSYIQQLLAQYHFKQLDEQSATLRTQEGEAVIGHIFVLQKIA</sequence>
<feature type="repeat" description="TPR" evidence="3">
    <location>
        <begin position="107"/>
        <end position="140"/>
    </location>
</feature>
<feature type="repeat" description="TPR" evidence="3">
    <location>
        <begin position="39"/>
        <end position="72"/>
    </location>
</feature>
<dbReference type="EMBL" id="LKAJ01000005">
    <property type="protein sequence ID" value="KRG21333.1"/>
    <property type="molecule type" value="Genomic_DNA"/>
</dbReference>
<dbReference type="Proteomes" id="UP000051497">
    <property type="component" value="Unassembled WGS sequence"/>
</dbReference>
<proteinExistence type="predicted"/>
<dbReference type="RefSeq" id="WP_075066138.1">
    <property type="nucleotide sequence ID" value="NZ_LKAJ02000001.1"/>
</dbReference>
<dbReference type="PROSITE" id="PS50293">
    <property type="entry name" value="TPR_REGION"/>
    <property type="match status" value="1"/>
</dbReference>